<dbReference type="AlphaFoldDB" id="E7QRN6"/>
<dbReference type="EMBL" id="AEMG01000006">
    <property type="protein sequence ID" value="EFW92655.1"/>
    <property type="molecule type" value="Genomic_DNA"/>
</dbReference>
<dbReference type="Proteomes" id="UP000003751">
    <property type="component" value="Unassembled WGS sequence"/>
</dbReference>
<name>E7QRN6_HALPU</name>
<keyword evidence="1" id="KW-0812">Transmembrane</keyword>
<reference evidence="5" key="3">
    <citation type="submission" date="2016-11" db="EMBL/GenBank/DDBJ databases">
        <authorList>
            <person name="Varghese N."/>
            <person name="Submissions S."/>
        </authorList>
    </citation>
    <scope>NUCLEOTIDE SEQUENCE [LARGE SCALE GENOMIC DNA]</scope>
    <source>
        <strain evidence="5">DX253</strain>
    </source>
</reference>
<feature type="transmembrane region" description="Helical" evidence="1">
    <location>
        <begin position="79"/>
        <end position="101"/>
    </location>
</feature>
<feature type="transmembrane region" description="Helical" evidence="1">
    <location>
        <begin position="152"/>
        <end position="169"/>
    </location>
</feature>
<evidence type="ECO:0000313" key="2">
    <source>
        <dbReference type="EMBL" id="EFW92655.1"/>
    </source>
</evidence>
<keyword evidence="5" id="KW-1185">Reference proteome</keyword>
<dbReference type="OrthoDB" id="177342at2157"/>
<organism evidence="2 4">
    <name type="scientific">Haladaptatus paucihalophilus DX253</name>
    <dbReference type="NCBI Taxonomy" id="797209"/>
    <lineage>
        <taxon>Archaea</taxon>
        <taxon>Methanobacteriati</taxon>
        <taxon>Methanobacteriota</taxon>
        <taxon>Stenosarchaea group</taxon>
        <taxon>Halobacteria</taxon>
        <taxon>Halobacteriales</taxon>
        <taxon>Haladaptataceae</taxon>
        <taxon>Haladaptatus</taxon>
    </lineage>
</organism>
<dbReference type="PATRIC" id="fig|797209.4.peg.1450"/>
<evidence type="ECO:0000313" key="3">
    <source>
        <dbReference type="EMBL" id="SHK16604.1"/>
    </source>
</evidence>
<dbReference type="RefSeq" id="WP_007978440.1">
    <property type="nucleotide sequence ID" value="NZ_AEMG01000006.1"/>
</dbReference>
<reference evidence="3" key="2">
    <citation type="submission" date="2016-11" db="EMBL/GenBank/DDBJ databases">
        <authorList>
            <person name="Jaros S."/>
            <person name="Januszkiewicz K."/>
            <person name="Wedrychowicz H."/>
        </authorList>
    </citation>
    <scope>NUCLEOTIDE SEQUENCE [LARGE SCALE GENOMIC DNA]</scope>
    <source>
        <strain evidence="3">DX253</strain>
    </source>
</reference>
<dbReference type="STRING" id="797209.GCA_000376445_00139"/>
<evidence type="ECO:0000313" key="5">
    <source>
        <dbReference type="Proteomes" id="UP000184203"/>
    </source>
</evidence>
<gene>
    <name evidence="3" type="ORF">SAMN05444342_0801</name>
    <name evidence="2" type="ORF">ZOD2009_07294</name>
</gene>
<keyword evidence="1" id="KW-0472">Membrane</keyword>
<dbReference type="eggNOG" id="arCOG06293">
    <property type="taxonomic scope" value="Archaea"/>
</dbReference>
<feature type="transmembrane region" description="Helical" evidence="1">
    <location>
        <begin position="121"/>
        <end position="146"/>
    </location>
</feature>
<evidence type="ECO:0000256" key="1">
    <source>
        <dbReference type="SAM" id="Phobius"/>
    </source>
</evidence>
<dbReference type="Proteomes" id="UP000184203">
    <property type="component" value="Unassembled WGS sequence"/>
</dbReference>
<reference evidence="2 4" key="1">
    <citation type="journal article" date="2014" name="ISME J.">
        <title>Trehalose/2-sulfotrehalose biosynthesis and glycine-betaine uptake are widely spread mechanisms for osmoadaptation in the Halobacteriales.</title>
        <authorList>
            <person name="Youssef N.H."/>
            <person name="Savage-Ashlock K.N."/>
            <person name="McCully A.L."/>
            <person name="Luedtke B."/>
            <person name="Shaw E.I."/>
            <person name="Hoff W.D."/>
            <person name="Elshahed M.S."/>
        </authorList>
    </citation>
    <scope>NUCLEOTIDE SEQUENCE [LARGE SCALE GENOMIC DNA]</scope>
    <source>
        <strain evidence="2 4">DX253</strain>
    </source>
</reference>
<dbReference type="EMBL" id="FRAN01000001">
    <property type="protein sequence ID" value="SHK16604.1"/>
    <property type="molecule type" value="Genomic_DNA"/>
</dbReference>
<proteinExistence type="predicted"/>
<accession>E7QRN6</accession>
<evidence type="ECO:0000313" key="4">
    <source>
        <dbReference type="Proteomes" id="UP000003751"/>
    </source>
</evidence>
<keyword evidence="1" id="KW-1133">Transmembrane helix</keyword>
<sequence length="178" mass="18070">MTGKSRTRRLLSQLAAALAYPVSSLPRAVGTAVVAAVTYVLLILSTFPEMSMQMLGAGMQWADDTLVLLTENVLATNGWFGLGLIVCYAVLTGVAVTNAAAQARVTGVSSLSDLTGVLPGLVASGCASCGAGLLGFLGFAGAMAALPFHGDLLRVGGIVLLLGFLGRAGDPRSCRVTV</sequence>
<protein>
    <submittedName>
        <fullName evidence="2">Uncharacterized protein</fullName>
    </submittedName>
</protein>